<keyword evidence="1" id="KW-1133">Transmembrane helix</keyword>
<keyword evidence="3" id="KW-1185">Reference proteome</keyword>
<reference evidence="2 3" key="1">
    <citation type="submission" date="2020-11" db="EMBL/GenBank/DDBJ databases">
        <title>Draft Genome Sequence and Secondary Metabolite Biosynthetic Potential of the Lysobacter niastensis Type strain DSM 18481.</title>
        <authorList>
            <person name="Turrini P."/>
            <person name="Artuso I."/>
            <person name="Tescari M."/>
            <person name="Lugli G.A."/>
            <person name="Frangipani E."/>
            <person name="Ventura M."/>
            <person name="Visca P."/>
        </authorList>
    </citation>
    <scope>NUCLEOTIDE SEQUENCE [LARGE SCALE GENOMIC DNA]</scope>
    <source>
        <strain evidence="2 3">DSM 18481</strain>
    </source>
</reference>
<dbReference type="Proteomes" id="UP001429984">
    <property type="component" value="Unassembled WGS sequence"/>
</dbReference>
<dbReference type="RefSeq" id="WP_194929387.1">
    <property type="nucleotide sequence ID" value="NZ_JADLZT010000001.1"/>
</dbReference>
<keyword evidence="1" id="KW-0472">Membrane</keyword>
<protein>
    <submittedName>
        <fullName evidence="2">Uncharacterized protein</fullName>
    </submittedName>
</protein>
<evidence type="ECO:0000313" key="2">
    <source>
        <dbReference type="EMBL" id="MBF6022801.1"/>
    </source>
</evidence>
<feature type="transmembrane region" description="Helical" evidence="1">
    <location>
        <begin position="18"/>
        <end position="41"/>
    </location>
</feature>
<evidence type="ECO:0000256" key="1">
    <source>
        <dbReference type="SAM" id="Phobius"/>
    </source>
</evidence>
<feature type="transmembrane region" description="Helical" evidence="1">
    <location>
        <begin position="48"/>
        <end position="67"/>
    </location>
</feature>
<proteinExistence type="predicted"/>
<dbReference type="EMBL" id="JADLZT010000001">
    <property type="protein sequence ID" value="MBF6022801.1"/>
    <property type="molecule type" value="Genomic_DNA"/>
</dbReference>
<comment type="caution">
    <text evidence="2">The sequence shown here is derived from an EMBL/GenBank/DDBJ whole genome shotgun (WGS) entry which is preliminary data.</text>
</comment>
<evidence type="ECO:0000313" key="3">
    <source>
        <dbReference type="Proteomes" id="UP001429984"/>
    </source>
</evidence>
<name>A0ABS0B2T6_9GAMM</name>
<organism evidence="2 3">
    <name type="scientific">Lysobacter niastensis</name>
    <dbReference type="NCBI Taxonomy" id="380629"/>
    <lineage>
        <taxon>Bacteria</taxon>
        <taxon>Pseudomonadati</taxon>
        <taxon>Pseudomonadota</taxon>
        <taxon>Gammaproteobacteria</taxon>
        <taxon>Lysobacterales</taxon>
        <taxon>Lysobacteraceae</taxon>
        <taxon>Lysobacter</taxon>
    </lineage>
</organism>
<gene>
    <name evidence="2" type="ORF">IU514_02050</name>
</gene>
<sequence>MNISAVGAEQQSNTAGRAAWVCLAIAWVTFLVPIPGIGLFIGWPLNMVAFILAIVAMSKLGAGAGLWQLLASLIASPFFYFVGIAVLAGFLGAAGQA</sequence>
<keyword evidence="1" id="KW-0812">Transmembrane</keyword>
<accession>A0ABS0B2T6</accession>
<feature type="transmembrane region" description="Helical" evidence="1">
    <location>
        <begin position="73"/>
        <end position="94"/>
    </location>
</feature>